<accession>A0AAD6X948</accession>
<name>A0AAD6X948_9AGAR</name>
<sequence length="215" mass="23905">MANLKPRRKRRVDTSEYKPGPTDSEKAVSHCRAQAAYYARAAEKALKRRWDPPKPIKAIQDIPRRVRAPTPVDGRLLSDLASGPIDFFDSRGASTSAELVDVLPKPAADTSEIPARSQDEDEQLAAEALVSMARARGGSESLVLVTAGPTPTSIMDTVHQLNLGPLSAPTPSETCRWVHTNFDFWGQHLLPRCYVRANQSFLFSHYRFWSHSIQL</sequence>
<organism evidence="2 3">
    <name type="scientific">Mycena alexandri</name>
    <dbReference type="NCBI Taxonomy" id="1745969"/>
    <lineage>
        <taxon>Eukaryota</taxon>
        <taxon>Fungi</taxon>
        <taxon>Dikarya</taxon>
        <taxon>Basidiomycota</taxon>
        <taxon>Agaricomycotina</taxon>
        <taxon>Agaricomycetes</taxon>
        <taxon>Agaricomycetidae</taxon>
        <taxon>Agaricales</taxon>
        <taxon>Marasmiineae</taxon>
        <taxon>Mycenaceae</taxon>
        <taxon>Mycena</taxon>
    </lineage>
</organism>
<keyword evidence="3" id="KW-1185">Reference proteome</keyword>
<evidence type="ECO:0000313" key="3">
    <source>
        <dbReference type="Proteomes" id="UP001218188"/>
    </source>
</evidence>
<dbReference type="EMBL" id="JARJCM010000024">
    <property type="protein sequence ID" value="KAJ7039965.1"/>
    <property type="molecule type" value="Genomic_DNA"/>
</dbReference>
<dbReference type="Proteomes" id="UP001218188">
    <property type="component" value="Unassembled WGS sequence"/>
</dbReference>
<feature type="region of interest" description="Disordered" evidence="1">
    <location>
        <begin position="1"/>
        <end position="28"/>
    </location>
</feature>
<evidence type="ECO:0000313" key="2">
    <source>
        <dbReference type="EMBL" id="KAJ7039965.1"/>
    </source>
</evidence>
<proteinExistence type="predicted"/>
<dbReference type="AlphaFoldDB" id="A0AAD6X948"/>
<reference evidence="2" key="1">
    <citation type="submission" date="2023-03" db="EMBL/GenBank/DDBJ databases">
        <title>Massive genome expansion in bonnet fungi (Mycena s.s.) driven by repeated elements and novel gene families across ecological guilds.</title>
        <authorList>
            <consortium name="Lawrence Berkeley National Laboratory"/>
            <person name="Harder C.B."/>
            <person name="Miyauchi S."/>
            <person name="Viragh M."/>
            <person name="Kuo A."/>
            <person name="Thoen E."/>
            <person name="Andreopoulos B."/>
            <person name="Lu D."/>
            <person name="Skrede I."/>
            <person name="Drula E."/>
            <person name="Henrissat B."/>
            <person name="Morin E."/>
            <person name="Kohler A."/>
            <person name="Barry K."/>
            <person name="LaButti K."/>
            <person name="Morin E."/>
            <person name="Salamov A."/>
            <person name="Lipzen A."/>
            <person name="Mereny Z."/>
            <person name="Hegedus B."/>
            <person name="Baldrian P."/>
            <person name="Stursova M."/>
            <person name="Weitz H."/>
            <person name="Taylor A."/>
            <person name="Grigoriev I.V."/>
            <person name="Nagy L.G."/>
            <person name="Martin F."/>
            <person name="Kauserud H."/>
        </authorList>
    </citation>
    <scope>NUCLEOTIDE SEQUENCE</scope>
    <source>
        <strain evidence="2">CBHHK200</strain>
    </source>
</reference>
<evidence type="ECO:0000256" key="1">
    <source>
        <dbReference type="SAM" id="MobiDB-lite"/>
    </source>
</evidence>
<comment type="caution">
    <text evidence="2">The sequence shown here is derived from an EMBL/GenBank/DDBJ whole genome shotgun (WGS) entry which is preliminary data.</text>
</comment>
<feature type="compositionally biased region" description="Basic residues" evidence="1">
    <location>
        <begin position="1"/>
        <end position="11"/>
    </location>
</feature>
<protein>
    <submittedName>
        <fullName evidence="2">Uncharacterized protein</fullName>
    </submittedName>
</protein>
<gene>
    <name evidence="2" type="ORF">C8F04DRAFT_1254412</name>
</gene>